<evidence type="ECO:0000313" key="3">
    <source>
        <dbReference type="Proteomes" id="UP001207294"/>
    </source>
</evidence>
<proteinExistence type="predicted"/>
<dbReference type="Proteomes" id="UP001207294">
    <property type="component" value="Unassembled WGS sequence"/>
</dbReference>
<keyword evidence="1" id="KW-0472">Membrane</keyword>
<sequence>MDTIPPEQLLSYIQIVRELKALTPTPNLWIPFWSVVAGACLGFIPQAIGAVRRDHNARKTVQAALLAEVSYIVKMINIRNYLNDAKQTYTDLMIANNRDSALAAKKKAHFQEHKEQSIVSIQPDYNKVFKAHLEKLGLLPEQFAIDIVTFYGLLDAVVQDLRPEGVLREQGYAAQYKEAIKLMEEALELAYKLGVRKT</sequence>
<evidence type="ECO:0000313" key="2">
    <source>
        <dbReference type="EMBL" id="MCV4375189.1"/>
    </source>
</evidence>
<keyword evidence="1" id="KW-0812">Transmembrane</keyword>
<comment type="caution">
    <text evidence="2">The sequence shown here is derived from an EMBL/GenBank/DDBJ whole genome shotgun (WGS) entry which is preliminary data.</text>
</comment>
<dbReference type="EMBL" id="JAOXML010000001">
    <property type="protein sequence ID" value="MCV4375189.1"/>
    <property type="molecule type" value="Genomic_DNA"/>
</dbReference>
<gene>
    <name evidence="2" type="ORF">OH718_01140</name>
</gene>
<keyword evidence="1" id="KW-1133">Transmembrane helix</keyword>
<dbReference type="RefSeq" id="WP_206401118.1">
    <property type="nucleotide sequence ID" value="NZ_JAFGZD010000001.1"/>
</dbReference>
<accession>A0ABT3BQR6</accession>
<evidence type="ECO:0000256" key="1">
    <source>
        <dbReference type="SAM" id="Phobius"/>
    </source>
</evidence>
<dbReference type="GeneID" id="93559522"/>
<protein>
    <submittedName>
        <fullName evidence="2">Uncharacterized protein</fullName>
    </submittedName>
</protein>
<organism evidence="2 3">
    <name type="scientific">Pseudomonas capsici</name>
    <dbReference type="NCBI Taxonomy" id="2810614"/>
    <lineage>
        <taxon>Bacteria</taxon>
        <taxon>Pseudomonadati</taxon>
        <taxon>Pseudomonadota</taxon>
        <taxon>Gammaproteobacteria</taxon>
        <taxon>Pseudomonadales</taxon>
        <taxon>Pseudomonadaceae</taxon>
        <taxon>Pseudomonas</taxon>
    </lineage>
</organism>
<name>A0ABT3BQR6_9PSED</name>
<keyword evidence="3" id="KW-1185">Reference proteome</keyword>
<reference evidence="2 3" key="1">
    <citation type="submission" date="2022-10" db="EMBL/GenBank/DDBJ databases">
        <title>Characterization of Pseudomonas capsici strains from pepper and tomato in Georgia.</title>
        <authorList>
            <person name="Zhao M."/>
            <person name="Dutta B."/>
        </authorList>
    </citation>
    <scope>NUCLEOTIDE SEQUENCE [LARGE SCALE GENOMIC DNA]</scope>
    <source>
        <strain evidence="2 3">Pc20-5</strain>
    </source>
</reference>
<feature type="transmembrane region" description="Helical" evidence="1">
    <location>
        <begin position="28"/>
        <end position="51"/>
    </location>
</feature>